<sequence>MLARSCTRCIARARGPAFRTNIVPARAQCRRYATPSGAPASSAPGNGVGVLAPLVSELDRMAPSFDVRGEDIRILQTPADFYETLKVRTRAIGFEEKRARLVCCTSERELIDTLRDALRRNPELELSILTDALRGTREAPNPSCASLLAPLVSEFGADRVEIRMYHTPNLTGMRKRYIPKRINEGWGLQHMKLYGVDDEIIMSGANLSTDYFTDRQDRYHLFTSKQITDHCWKIHSGVGSFSFLVEPSAADAAGFTLSWPRTNSAPSPLHKPQAFVKSTTSTLKSLISPRDKQPESDFADTRVYMLGQMSQVMWPDTSTELPVITGVLEMLASPAYRGSSWTFTAGYFNPAPSLTRLLIGTASTNNTVITAAPEANGFYKSKGVSGLLPDAYVLLARRFVHNVHYAGRGDDIALREWRHGTVGQPGGWTYHAKGLWVTMPGDAHPAVSVIGSSNYTQRSYSLDLEVGALVVTRNEGLRRRLGEEQRWLQEHARTMTRDDFARNERRVGLKVRIAMWIVRLVGGAL</sequence>
<protein>
    <recommendedName>
        <fullName evidence="10">CDP-diacylglycerol--glycerol-3-phosphate 3-phosphatidyltransferase</fullName>
        <ecNumber evidence="10">2.7.8.5</ecNumber>
    </recommendedName>
</protein>
<dbReference type="OrthoDB" id="10250191at2759"/>
<keyword evidence="5" id="KW-0677">Repeat</keyword>
<dbReference type="EC" id="2.7.8.5" evidence="10"/>
<evidence type="ECO:0000256" key="6">
    <source>
        <dbReference type="ARBA" id="ARBA00023098"/>
    </source>
</evidence>
<keyword evidence="13" id="KW-1185">Reference proteome</keyword>
<dbReference type="PROSITE" id="PS50035">
    <property type="entry name" value="PLD"/>
    <property type="match status" value="1"/>
</dbReference>
<dbReference type="SUPFAM" id="SSF56024">
    <property type="entry name" value="Phospholipase D/nuclease"/>
    <property type="match status" value="1"/>
</dbReference>
<comment type="catalytic activity">
    <reaction evidence="9 10">
        <text>a CDP-1,2-diacyl-sn-glycerol + sn-glycerol 3-phosphate = a 1,2-diacyl-sn-glycero-3-phospho-(1'-sn-glycero-3'-phosphate) + CMP + H(+)</text>
        <dbReference type="Rhea" id="RHEA:12593"/>
        <dbReference type="ChEBI" id="CHEBI:15378"/>
        <dbReference type="ChEBI" id="CHEBI:57597"/>
        <dbReference type="ChEBI" id="CHEBI:58332"/>
        <dbReference type="ChEBI" id="CHEBI:60110"/>
        <dbReference type="ChEBI" id="CHEBI:60377"/>
        <dbReference type="EC" id="2.7.8.5"/>
    </reaction>
</comment>
<dbReference type="UniPathway" id="UPA00084">
    <property type="reaction ID" value="UER00503"/>
</dbReference>
<accession>A0A2S4KP19</accession>
<keyword evidence="10" id="KW-0547">Nucleotide-binding</keyword>
<dbReference type="Gene3D" id="3.30.870.10">
    <property type="entry name" value="Endonuclease Chain A"/>
    <property type="match status" value="2"/>
</dbReference>
<gene>
    <name evidence="12" type="ORF">TPAR_07859</name>
</gene>
<dbReference type="SMART" id="SM00155">
    <property type="entry name" value="PLDc"/>
    <property type="match status" value="2"/>
</dbReference>
<comment type="caution">
    <text evidence="12">The sequence shown here is derived from an EMBL/GenBank/DDBJ whole genome shotgun (WGS) entry which is preliminary data.</text>
</comment>
<name>A0A2S4KP19_9HYPO</name>
<evidence type="ECO:0000256" key="3">
    <source>
        <dbReference type="ARBA" id="ARBA00022516"/>
    </source>
</evidence>
<dbReference type="PIRSF" id="PIRSF000850">
    <property type="entry name" value="Phospholipase_D_PSS"/>
    <property type="match status" value="1"/>
</dbReference>
<dbReference type="AlphaFoldDB" id="A0A2S4KP19"/>
<dbReference type="GO" id="GO:0005524">
    <property type="term" value="F:ATP binding"/>
    <property type="evidence" value="ECO:0007669"/>
    <property type="project" value="UniProtKB-KW"/>
</dbReference>
<dbReference type="EMBL" id="PKSG01000942">
    <property type="protein sequence ID" value="POR31933.1"/>
    <property type="molecule type" value="Genomic_DNA"/>
</dbReference>
<keyword evidence="10" id="KW-0496">Mitochondrion</keyword>
<evidence type="ECO:0000256" key="10">
    <source>
        <dbReference type="RuleBase" id="RU365024"/>
    </source>
</evidence>
<dbReference type="GO" id="GO:0008444">
    <property type="term" value="F:CDP-diacylglycerol-glycerol-3-phosphate 3-phosphatidyltransferase activity"/>
    <property type="evidence" value="ECO:0007669"/>
    <property type="project" value="UniProtKB-EC"/>
</dbReference>
<evidence type="ECO:0000256" key="7">
    <source>
        <dbReference type="ARBA" id="ARBA00023209"/>
    </source>
</evidence>
<reference evidence="12 13" key="1">
    <citation type="submission" date="2018-01" db="EMBL/GenBank/DDBJ databases">
        <title>Harnessing the power of phylogenomics to disentangle the directionality and signatures of interkingdom host jumping in the parasitic fungal genus Tolypocladium.</title>
        <authorList>
            <person name="Quandt C.A."/>
            <person name="Patterson W."/>
            <person name="Spatafora J.W."/>
        </authorList>
    </citation>
    <scope>NUCLEOTIDE SEQUENCE [LARGE SCALE GENOMIC DNA]</scope>
    <source>
        <strain evidence="12 13">NRBC 100945</strain>
    </source>
</reference>
<evidence type="ECO:0000256" key="4">
    <source>
        <dbReference type="ARBA" id="ARBA00022679"/>
    </source>
</evidence>
<keyword evidence="8 10" id="KW-1208">Phospholipid metabolism</keyword>
<dbReference type="PANTHER" id="PTHR12586">
    <property type="entry name" value="CDP-DIACYLGLYCEROL--SERINE O-PHOSPHATIDYLTRANSFERASE"/>
    <property type="match status" value="1"/>
</dbReference>
<keyword evidence="7 10" id="KW-0594">Phospholipid biosynthesis</keyword>
<evidence type="ECO:0000259" key="11">
    <source>
        <dbReference type="PROSITE" id="PS50035"/>
    </source>
</evidence>
<keyword evidence="3 10" id="KW-0444">Lipid biosynthesis</keyword>
<dbReference type="GO" id="GO:0032049">
    <property type="term" value="P:cardiolipin biosynthetic process"/>
    <property type="evidence" value="ECO:0007669"/>
    <property type="project" value="InterPro"/>
</dbReference>
<organism evidence="12 13">
    <name type="scientific">Tolypocladium paradoxum</name>
    <dbReference type="NCBI Taxonomy" id="94208"/>
    <lineage>
        <taxon>Eukaryota</taxon>
        <taxon>Fungi</taxon>
        <taxon>Dikarya</taxon>
        <taxon>Ascomycota</taxon>
        <taxon>Pezizomycotina</taxon>
        <taxon>Sordariomycetes</taxon>
        <taxon>Hypocreomycetidae</taxon>
        <taxon>Hypocreales</taxon>
        <taxon>Ophiocordycipitaceae</taxon>
        <taxon>Tolypocladium</taxon>
    </lineage>
</organism>
<feature type="domain" description="PLD phosphodiesterase" evidence="11">
    <location>
        <begin position="185"/>
        <end position="211"/>
    </location>
</feature>
<evidence type="ECO:0000313" key="13">
    <source>
        <dbReference type="Proteomes" id="UP000237481"/>
    </source>
</evidence>
<dbReference type="STRING" id="94208.A0A2S4KP19"/>
<evidence type="ECO:0000256" key="1">
    <source>
        <dbReference type="ARBA" id="ARBA00005042"/>
    </source>
</evidence>
<dbReference type="CDD" id="cd09135">
    <property type="entry name" value="PLDc_PGS1_euk_1"/>
    <property type="match status" value="1"/>
</dbReference>
<evidence type="ECO:0000313" key="12">
    <source>
        <dbReference type="EMBL" id="POR31933.1"/>
    </source>
</evidence>
<keyword evidence="4 10" id="KW-0808">Transferase</keyword>
<keyword evidence="6 10" id="KW-0443">Lipid metabolism</keyword>
<evidence type="ECO:0000256" key="2">
    <source>
        <dbReference type="ARBA" id="ARBA00010682"/>
    </source>
</evidence>
<keyword evidence="10" id="KW-0067">ATP-binding</keyword>
<dbReference type="InterPro" id="IPR016270">
    <property type="entry name" value="PGS1"/>
</dbReference>
<comment type="subcellular location">
    <subcellularLocation>
        <location evidence="10">Mitochondrion</location>
    </subcellularLocation>
</comment>
<evidence type="ECO:0000256" key="5">
    <source>
        <dbReference type="ARBA" id="ARBA00022737"/>
    </source>
</evidence>
<comment type="function">
    <text evidence="10">Functions in the biosynthesis of the anionic phospholipids phosphatidylglycerol and cardiolipin.</text>
</comment>
<proteinExistence type="inferred from homology"/>
<dbReference type="GO" id="GO:0005739">
    <property type="term" value="C:mitochondrion"/>
    <property type="evidence" value="ECO:0007669"/>
    <property type="project" value="UniProtKB-SubCell"/>
</dbReference>
<evidence type="ECO:0000256" key="8">
    <source>
        <dbReference type="ARBA" id="ARBA00023264"/>
    </source>
</evidence>
<comment type="similarity">
    <text evidence="2 10">Belongs to the CDP-alcohol phosphatidyltransferase class-II family.</text>
</comment>
<dbReference type="InterPro" id="IPR001736">
    <property type="entry name" value="PLipase_D/transphosphatidylase"/>
</dbReference>
<dbReference type="CDD" id="cd09137">
    <property type="entry name" value="PLDc_PGS1_euk_2"/>
    <property type="match status" value="1"/>
</dbReference>
<dbReference type="PANTHER" id="PTHR12586:SF1">
    <property type="entry name" value="CDP-DIACYLGLYCEROL--GLYCEROL-3-PHOSPHATE 3-PHOSPHATIDYLTRANSFERASE, MITOCHONDRIAL"/>
    <property type="match status" value="1"/>
</dbReference>
<dbReference type="Proteomes" id="UP000237481">
    <property type="component" value="Unassembled WGS sequence"/>
</dbReference>
<comment type="pathway">
    <text evidence="1 10">Phospholipid metabolism; phosphatidylglycerol biosynthesis; phosphatidylglycerol from CDP-diacylglycerol: step 1/2.</text>
</comment>
<evidence type="ECO:0000256" key="9">
    <source>
        <dbReference type="ARBA" id="ARBA00048586"/>
    </source>
</evidence>